<keyword evidence="3 7" id="KW-1003">Cell membrane</keyword>
<dbReference type="InterPro" id="IPR002010">
    <property type="entry name" value="T3SS_IM_R"/>
</dbReference>
<evidence type="ECO:0000313" key="9">
    <source>
        <dbReference type="Proteomes" id="UP000092247"/>
    </source>
</evidence>
<dbReference type="InterPro" id="IPR006304">
    <property type="entry name" value="T3SS_SpaR/YscT"/>
</dbReference>
<dbReference type="AlphaFoldDB" id="A0A1B8HLY7"/>
<comment type="subcellular location">
    <subcellularLocation>
        <location evidence="1 7">Cell membrane</location>
        <topology evidence="1 7">Multi-pass membrane protein</topology>
    </subcellularLocation>
</comment>
<evidence type="ECO:0000256" key="5">
    <source>
        <dbReference type="ARBA" id="ARBA00022989"/>
    </source>
</evidence>
<name>A0A1B8HLY7_9GAMM</name>
<dbReference type="Proteomes" id="UP000092247">
    <property type="component" value="Unassembled WGS sequence"/>
</dbReference>
<evidence type="ECO:0000256" key="6">
    <source>
        <dbReference type="ARBA" id="ARBA00023136"/>
    </source>
</evidence>
<feature type="transmembrane region" description="Helical" evidence="7">
    <location>
        <begin position="43"/>
        <end position="67"/>
    </location>
</feature>
<feature type="transmembrane region" description="Helical" evidence="7">
    <location>
        <begin position="12"/>
        <end position="31"/>
    </location>
</feature>
<dbReference type="Pfam" id="PF01311">
    <property type="entry name" value="Bac_export_1"/>
    <property type="match status" value="1"/>
</dbReference>
<evidence type="ECO:0000256" key="2">
    <source>
        <dbReference type="ARBA" id="ARBA00009772"/>
    </source>
</evidence>
<feature type="transmembrane region" description="Helical" evidence="7">
    <location>
        <begin position="208"/>
        <end position="227"/>
    </location>
</feature>
<gene>
    <name evidence="8" type="ORF">AYY17_16240</name>
</gene>
<organism evidence="8 9">
    <name type="scientific">Morganella psychrotolerans</name>
    <dbReference type="NCBI Taxonomy" id="368603"/>
    <lineage>
        <taxon>Bacteria</taxon>
        <taxon>Pseudomonadati</taxon>
        <taxon>Pseudomonadota</taxon>
        <taxon>Gammaproteobacteria</taxon>
        <taxon>Enterobacterales</taxon>
        <taxon>Morganellaceae</taxon>
        <taxon>Morganella</taxon>
    </lineage>
</organism>
<dbReference type="GO" id="GO:0005886">
    <property type="term" value="C:plasma membrane"/>
    <property type="evidence" value="ECO:0007669"/>
    <property type="project" value="UniProtKB-SubCell"/>
</dbReference>
<accession>A0A1B8HLY7</accession>
<comment type="caution">
    <text evidence="8">The sequence shown here is derived from an EMBL/GenBank/DDBJ whole genome shotgun (WGS) entry which is preliminary data.</text>
</comment>
<feature type="transmembrane region" description="Helical" evidence="7">
    <location>
        <begin position="176"/>
        <end position="201"/>
    </location>
</feature>
<evidence type="ECO:0000256" key="1">
    <source>
        <dbReference type="ARBA" id="ARBA00004651"/>
    </source>
</evidence>
<comment type="similarity">
    <text evidence="2 7">Belongs to the FliR/MopE/SpaR family.</text>
</comment>
<protein>
    <submittedName>
        <fullName evidence="8">EscT/YscT/HrcT family type III secretion system export apparatus protein</fullName>
    </submittedName>
</protein>
<dbReference type="PRINTS" id="PR00953">
    <property type="entry name" value="TYPE3IMRPROT"/>
</dbReference>
<evidence type="ECO:0000256" key="3">
    <source>
        <dbReference type="ARBA" id="ARBA00022475"/>
    </source>
</evidence>
<dbReference type="PANTHER" id="PTHR30065">
    <property type="entry name" value="FLAGELLAR BIOSYNTHETIC PROTEIN FLIR"/>
    <property type="match status" value="1"/>
</dbReference>
<evidence type="ECO:0000313" key="8">
    <source>
        <dbReference type="EMBL" id="OBU10377.1"/>
    </source>
</evidence>
<sequence>MALFSWLHDIFQAALFSSVRLFAAFSFLPFLNDKFILSRTSRGVVIFTLALCFSANEGGSGVTFSAVSVLSEIITGTVMGLVYSTPFFIFSAFGEYIDNQRGANISDTADPTTGTDASPFSTFMNLFSVSFFLLNDGLVLLMSSVQDSFRLLPPGTLLTKIDYTVVMNWLTNSLSLSILFCMPVLIILFISEVSLGVLALYNSQLNPFSLSLSIKSIIAFLLALLLFRSTTVTDVTVLFDTSPITQFLRKNDG</sequence>
<feature type="transmembrane region" description="Helical" evidence="7">
    <location>
        <begin position="73"/>
        <end position="93"/>
    </location>
</feature>
<dbReference type="EMBL" id="LZEX01000004">
    <property type="protein sequence ID" value="OBU10377.1"/>
    <property type="molecule type" value="Genomic_DNA"/>
</dbReference>
<evidence type="ECO:0000256" key="7">
    <source>
        <dbReference type="RuleBase" id="RU362072"/>
    </source>
</evidence>
<keyword evidence="4 7" id="KW-0812">Transmembrane</keyword>
<reference evidence="8 9" key="1">
    <citation type="submission" date="2016-06" db="EMBL/GenBank/DDBJ databases">
        <authorList>
            <person name="Kjaerup R.B."/>
            <person name="Dalgaard T.S."/>
            <person name="Juul-Madsen H.R."/>
        </authorList>
    </citation>
    <scope>NUCLEOTIDE SEQUENCE [LARGE SCALE GENOMIC DNA]</scope>
    <source>
        <strain evidence="8 9">GCSL-Mp3</strain>
    </source>
</reference>
<dbReference type="GO" id="GO:0006605">
    <property type="term" value="P:protein targeting"/>
    <property type="evidence" value="ECO:0007669"/>
    <property type="project" value="UniProtKB-UniRule"/>
</dbReference>
<dbReference type="PANTHER" id="PTHR30065:SF1">
    <property type="entry name" value="SURFACE PRESENTATION OF ANTIGENS PROTEIN SPAR"/>
    <property type="match status" value="1"/>
</dbReference>
<keyword evidence="5 7" id="KW-1133">Transmembrane helix</keyword>
<dbReference type="NCBIfam" id="TIGR01401">
    <property type="entry name" value="fliR_like_III"/>
    <property type="match status" value="1"/>
</dbReference>
<dbReference type="RefSeq" id="WP_067422036.1">
    <property type="nucleotide sequence ID" value="NZ_LZEX01000004.1"/>
</dbReference>
<evidence type="ECO:0000256" key="4">
    <source>
        <dbReference type="ARBA" id="ARBA00022692"/>
    </source>
</evidence>
<proteinExistence type="inferred from homology"/>
<keyword evidence="6 7" id="KW-0472">Membrane</keyword>